<dbReference type="RefSeq" id="WP_068988358.1">
    <property type="nucleotide sequence ID" value="NZ_CP012418.1"/>
</dbReference>
<dbReference type="Pfam" id="PF06580">
    <property type="entry name" value="His_kinase"/>
    <property type="match status" value="1"/>
</dbReference>
<gene>
    <name evidence="3" type="ORF">KS2013_106</name>
</gene>
<reference evidence="4" key="1">
    <citation type="submission" date="2015-08" db="EMBL/GenBank/DDBJ databases">
        <authorList>
            <person name="Kim K.M."/>
        </authorList>
    </citation>
    <scope>NUCLEOTIDE SEQUENCE [LARGE SCALE GENOMIC DNA]</scope>
    <source>
        <strain evidence="4">KCTC 23892</strain>
    </source>
</reference>
<feature type="transmembrane region" description="Helical" evidence="1">
    <location>
        <begin position="119"/>
        <end position="141"/>
    </location>
</feature>
<dbReference type="PANTHER" id="PTHR34220:SF7">
    <property type="entry name" value="SENSOR HISTIDINE KINASE YPDA"/>
    <property type="match status" value="1"/>
</dbReference>
<accession>A0A1B3B7S8</accession>
<dbReference type="GO" id="GO:0000155">
    <property type="term" value="F:phosphorelay sensor kinase activity"/>
    <property type="evidence" value="ECO:0007669"/>
    <property type="project" value="InterPro"/>
</dbReference>
<feature type="transmembrane region" description="Helical" evidence="1">
    <location>
        <begin position="21"/>
        <end position="40"/>
    </location>
</feature>
<keyword evidence="3" id="KW-0808">Transferase</keyword>
<dbReference type="Gene3D" id="3.30.565.10">
    <property type="entry name" value="Histidine kinase-like ATPase, C-terminal domain"/>
    <property type="match status" value="1"/>
</dbReference>
<evidence type="ECO:0000313" key="4">
    <source>
        <dbReference type="Proteomes" id="UP000094147"/>
    </source>
</evidence>
<dbReference type="EMBL" id="CP012418">
    <property type="protein sequence ID" value="AOE48836.1"/>
    <property type="molecule type" value="Genomic_DNA"/>
</dbReference>
<proteinExistence type="predicted"/>
<keyword evidence="1" id="KW-0472">Membrane</keyword>
<feature type="transmembrane region" description="Helical" evidence="1">
    <location>
        <begin position="94"/>
        <end position="113"/>
    </location>
</feature>
<evidence type="ECO:0000256" key="1">
    <source>
        <dbReference type="SAM" id="Phobius"/>
    </source>
</evidence>
<dbReference type="AlphaFoldDB" id="A0A1B3B7S8"/>
<keyword evidence="1" id="KW-1133">Transmembrane helix</keyword>
<sequence length="350" mass="40195">MPKGDSTISSSEQLPDFCQAATLHLTVIASVLLALILSFLSPQWHINFWQHLSLHALFTLWTSLTSLALLCLLRRYVIKNYMRTVSLQRFSAMAIGIIVLVTLCYSLVISFYLSEKPSVWFLLRNLFIAFIVSGVFFRYYYLRAESLRRIRSEAEARVQALQSRIRPHFLFNSLNTLANLAVVDPEKTEHMILDMADIFRASMKRSDVLIPFKEERQLCLQYLGLEKQRLGDRLRVEWQVNNIADNLMVPPLILQPLLENAVYHGVQKHPDGGTICIKGVSYREHIQLEITNPLAPEDSDHHKGNSMALNNIQQRLDVLYGNKGQLTYHQSQGQFYCVLKIPKQVHQPSS</sequence>
<keyword evidence="1" id="KW-0812">Transmembrane</keyword>
<dbReference type="PANTHER" id="PTHR34220">
    <property type="entry name" value="SENSOR HISTIDINE KINASE YPDA"/>
    <property type="match status" value="1"/>
</dbReference>
<dbReference type="InterPro" id="IPR036890">
    <property type="entry name" value="HATPase_C_sf"/>
</dbReference>
<dbReference type="OrthoDB" id="2514702at2"/>
<dbReference type="KEGG" id="ksd:KS2013_106"/>
<dbReference type="GO" id="GO:0016020">
    <property type="term" value="C:membrane"/>
    <property type="evidence" value="ECO:0007669"/>
    <property type="project" value="InterPro"/>
</dbReference>
<dbReference type="STRING" id="1144748.KS2013_106"/>
<dbReference type="SUPFAM" id="SSF55874">
    <property type="entry name" value="ATPase domain of HSP90 chaperone/DNA topoisomerase II/histidine kinase"/>
    <property type="match status" value="1"/>
</dbReference>
<keyword evidence="3" id="KW-0418">Kinase</keyword>
<organism evidence="3 4">
    <name type="scientific">Kangiella sediminilitoris</name>
    <dbReference type="NCBI Taxonomy" id="1144748"/>
    <lineage>
        <taxon>Bacteria</taxon>
        <taxon>Pseudomonadati</taxon>
        <taxon>Pseudomonadota</taxon>
        <taxon>Gammaproteobacteria</taxon>
        <taxon>Kangiellales</taxon>
        <taxon>Kangiellaceae</taxon>
        <taxon>Kangiella</taxon>
    </lineage>
</organism>
<dbReference type="Proteomes" id="UP000094147">
    <property type="component" value="Chromosome"/>
</dbReference>
<feature type="domain" description="Signal transduction histidine kinase internal region" evidence="2">
    <location>
        <begin position="156"/>
        <end position="234"/>
    </location>
</feature>
<evidence type="ECO:0000313" key="3">
    <source>
        <dbReference type="EMBL" id="AOE48836.1"/>
    </source>
</evidence>
<dbReference type="InterPro" id="IPR010559">
    <property type="entry name" value="Sig_transdc_His_kin_internal"/>
</dbReference>
<name>A0A1B3B7S8_9GAMM</name>
<evidence type="ECO:0000259" key="2">
    <source>
        <dbReference type="Pfam" id="PF06580"/>
    </source>
</evidence>
<protein>
    <submittedName>
        <fullName evidence="3">Histidine kinase internal region</fullName>
    </submittedName>
</protein>
<dbReference type="InterPro" id="IPR050640">
    <property type="entry name" value="Bact_2-comp_sensor_kinase"/>
</dbReference>
<feature type="transmembrane region" description="Helical" evidence="1">
    <location>
        <begin position="52"/>
        <end position="73"/>
    </location>
</feature>
<keyword evidence="4" id="KW-1185">Reference proteome</keyword>